<geneLocation type="plasmid" evidence="10">
    <name>unnamed</name>
</geneLocation>
<dbReference type="HOGENOM" id="CLU_033323_1_1_6"/>
<feature type="binding site" evidence="5 7">
    <location>
        <begin position="114"/>
        <end position="115"/>
    </location>
    <ligand>
        <name>substrate</name>
    </ligand>
</feature>
<dbReference type="HAMAP" id="MF_01039">
    <property type="entry name" value="PGAM_GpmA"/>
    <property type="match status" value="1"/>
</dbReference>
<dbReference type="EC" id="5.4.2.11" evidence="5 9"/>
<evidence type="ECO:0000256" key="4">
    <source>
        <dbReference type="ARBA" id="ARBA00023235"/>
    </source>
</evidence>
<dbReference type="GO" id="GO:0006094">
    <property type="term" value="P:gluconeogenesis"/>
    <property type="evidence" value="ECO:0007669"/>
    <property type="project" value="UniProtKB-UniRule"/>
</dbReference>
<gene>
    <name evidence="5 10" type="primary">gpmA</name>
    <name evidence="10" type="ORF">F384_26765</name>
</gene>
<feature type="active site" description="Tele-phosphohistidine intermediate" evidence="5 6">
    <location>
        <position position="9"/>
    </location>
</feature>
<dbReference type="KEGG" id="cama:F384_26765"/>
<dbReference type="AlphaFoldDB" id="A0A0F6RIM9"/>
<feature type="site" description="Transition state stabilizer" evidence="5 8">
    <location>
        <position position="181"/>
    </location>
</feature>
<comment type="subunit">
    <text evidence="5">Homodimer.</text>
</comment>
<keyword evidence="4 5" id="KW-0413">Isomerase</keyword>
<evidence type="ECO:0000256" key="9">
    <source>
        <dbReference type="RuleBase" id="RU004512"/>
    </source>
</evidence>
<feature type="binding site" evidence="5 7">
    <location>
        <position position="98"/>
    </location>
    <ligand>
        <name>substrate</name>
    </ligand>
</feature>
<dbReference type="GO" id="GO:0004619">
    <property type="term" value="F:phosphoglycerate mutase activity"/>
    <property type="evidence" value="ECO:0007669"/>
    <property type="project" value="UniProtKB-UniRule"/>
</dbReference>
<protein>
    <recommendedName>
        <fullName evidence="5 9">2,3-bisphosphoglycerate-dependent phosphoglycerate mutase</fullName>
        <shortName evidence="5">BPG-dependent PGAM</shortName>
        <shortName evidence="5">PGAM</shortName>
        <shortName evidence="5">Phosphoglyceromutase</shortName>
        <shortName evidence="5">dPGM</shortName>
        <ecNumber evidence="5 9">5.4.2.11</ecNumber>
    </recommendedName>
</protein>
<dbReference type="PANTHER" id="PTHR11931">
    <property type="entry name" value="PHOSPHOGLYCERATE MUTASE"/>
    <property type="match status" value="1"/>
</dbReference>
<keyword evidence="2 5" id="KW-0312">Gluconeogenesis</keyword>
<dbReference type="InterPro" id="IPR029033">
    <property type="entry name" value="His_PPase_superfam"/>
</dbReference>
<dbReference type="PIRSF" id="PIRSF000709">
    <property type="entry name" value="6PFK_2-Ptase"/>
    <property type="match status" value="1"/>
</dbReference>
<keyword evidence="3 5" id="KW-0324">Glycolysis</keyword>
<evidence type="ECO:0000256" key="6">
    <source>
        <dbReference type="PIRSR" id="PIRSR613078-1"/>
    </source>
</evidence>
<comment type="similarity">
    <text evidence="1 5">Belongs to the phosphoglycerate mutase family. BPG-dependent PGAM subfamily.</text>
</comment>
<evidence type="ECO:0000313" key="10">
    <source>
        <dbReference type="EMBL" id="AKE62165.1"/>
    </source>
</evidence>
<sequence length="228" mass="26330">MGKIILLRHGESEWNQQNRFTGWEDVPLTQKGVEEARHAANLIKRSGIIIDSACTSVLNRAIHSLWLIMETLNQLWLPVDKSWRLNERHYGVLQGMDKDKAAQQIGQKIVYHWRRSYRGIPPPLLDAPALLHREARYRHVSLTDLPAGESLEMTQRRLLPYWHHVIVPRVVSGETMLLVSHANALRALTMFIEQIDENKIPDLHVLTGVPVLYEMNENRAITARYSLE</sequence>
<dbReference type="EMBL" id="CP011133">
    <property type="protein sequence ID" value="AKE62165.1"/>
    <property type="molecule type" value="Genomic_DNA"/>
</dbReference>
<dbReference type="OrthoDB" id="9781415at2"/>
<dbReference type="PATRIC" id="fig|1261127.3.peg.5550"/>
<keyword evidence="10" id="KW-0614">Plasmid</keyword>
<comment type="pathway">
    <text evidence="5 9">Carbohydrate degradation; glycolysis; pyruvate from D-glyceraldehyde 3-phosphate: step 3/5.</text>
</comment>
<dbReference type="Proteomes" id="UP000034085">
    <property type="component" value="Plasmid"/>
</dbReference>
<comment type="catalytic activity">
    <reaction evidence="5 9">
        <text>(2R)-2-phosphoglycerate = (2R)-3-phosphoglycerate</text>
        <dbReference type="Rhea" id="RHEA:15901"/>
        <dbReference type="ChEBI" id="CHEBI:58272"/>
        <dbReference type="ChEBI" id="CHEBI:58289"/>
        <dbReference type="EC" id="5.4.2.11"/>
    </reaction>
</comment>
<dbReference type="SUPFAM" id="SSF53254">
    <property type="entry name" value="Phosphoglycerate mutase-like"/>
    <property type="match status" value="1"/>
</dbReference>
<dbReference type="NCBIfam" id="TIGR01258">
    <property type="entry name" value="pgm_1"/>
    <property type="match status" value="1"/>
</dbReference>
<dbReference type="Gene3D" id="3.40.50.1240">
    <property type="entry name" value="Phosphoglycerate mutase-like"/>
    <property type="match status" value="1"/>
</dbReference>
<comment type="caution">
    <text evidence="5">Lacks conserved residue(s) required for the propagation of feature annotation.</text>
</comment>
<proteinExistence type="inferred from homology"/>
<dbReference type="SMART" id="SM00855">
    <property type="entry name" value="PGAM"/>
    <property type="match status" value="1"/>
</dbReference>
<accession>A0A0F6RIM9</accession>
<reference evidence="10 11" key="1">
    <citation type="submission" date="2015-03" db="EMBL/GenBank/DDBJ databases">
        <title>Complete genome sequence of Citrobacter amalonaticus Y19.</title>
        <authorList>
            <person name="Park S."/>
        </authorList>
    </citation>
    <scope>NUCLEOTIDE SEQUENCE [LARGE SCALE GENOMIC DNA]</scope>
    <source>
        <strain evidence="10 11">Y19</strain>
        <plasmid evidence="11">Plasmid</plasmid>
    </source>
</reference>
<dbReference type="InterPro" id="IPR001345">
    <property type="entry name" value="PG/BPGM_mutase_AS"/>
</dbReference>
<feature type="binding site" evidence="5 7">
    <location>
        <begin position="87"/>
        <end position="90"/>
    </location>
    <ligand>
        <name>substrate</name>
    </ligand>
</feature>
<dbReference type="Pfam" id="PF00300">
    <property type="entry name" value="His_Phos_1"/>
    <property type="match status" value="2"/>
</dbReference>
<comment type="function">
    <text evidence="5 9">Catalyzes the interconversion of 2-phosphoglycerate and 3-phosphoglycerate.</text>
</comment>
<dbReference type="InterPro" id="IPR005952">
    <property type="entry name" value="Phosphogly_mut1"/>
</dbReference>
<feature type="binding site" evidence="5 7">
    <location>
        <position position="60"/>
    </location>
    <ligand>
        <name>substrate</name>
    </ligand>
</feature>
<dbReference type="CDD" id="cd07067">
    <property type="entry name" value="HP_PGM_like"/>
    <property type="match status" value="1"/>
</dbReference>
<dbReference type="GO" id="GO:0006096">
    <property type="term" value="P:glycolytic process"/>
    <property type="evidence" value="ECO:0007669"/>
    <property type="project" value="UniProtKB-UniRule"/>
</dbReference>
<evidence type="ECO:0000313" key="11">
    <source>
        <dbReference type="Proteomes" id="UP000034085"/>
    </source>
</evidence>
<feature type="binding site" evidence="5 7">
    <location>
        <begin position="8"/>
        <end position="15"/>
    </location>
    <ligand>
        <name>substrate</name>
    </ligand>
</feature>
<evidence type="ECO:0000256" key="5">
    <source>
        <dbReference type="HAMAP-Rule" id="MF_01039"/>
    </source>
</evidence>
<evidence type="ECO:0000256" key="2">
    <source>
        <dbReference type="ARBA" id="ARBA00022432"/>
    </source>
</evidence>
<evidence type="ECO:0000256" key="1">
    <source>
        <dbReference type="ARBA" id="ARBA00006717"/>
    </source>
</evidence>
<organism evidence="10 11">
    <name type="scientific">Citrobacter amalonaticus Y19</name>
    <dbReference type="NCBI Taxonomy" id="1261127"/>
    <lineage>
        <taxon>Bacteria</taxon>
        <taxon>Pseudomonadati</taxon>
        <taxon>Pseudomonadota</taxon>
        <taxon>Gammaproteobacteria</taxon>
        <taxon>Enterobacterales</taxon>
        <taxon>Enterobacteriaceae</taxon>
        <taxon>Citrobacter</taxon>
    </lineage>
</organism>
<dbReference type="PROSITE" id="PS00175">
    <property type="entry name" value="PG_MUTASE"/>
    <property type="match status" value="1"/>
</dbReference>
<feature type="active site" description="Proton donor/acceptor" evidence="5 6">
    <location>
        <position position="87"/>
    </location>
</feature>
<dbReference type="UniPathway" id="UPA00109">
    <property type="reaction ID" value="UER00186"/>
</dbReference>
<evidence type="ECO:0000256" key="7">
    <source>
        <dbReference type="PIRSR" id="PIRSR613078-2"/>
    </source>
</evidence>
<evidence type="ECO:0000256" key="8">
    <source>
        <dbReference type="PIRSR" id="PIRSR613078-3"/>
    </source>
</evidence>
<dbReference type="RefSeq" id="WP_046499040.1">
    <property type="nucleotide sequence ID" value="NZ_CP011133.1"/>
</dbReference>
<evidence type="ECO:0000256" key="3">
    <source>
        <dbReference type="ARBA" id="ARBA00023152"/>
    </source>
</evidence>
<dbReference type="InterPro" id="IPR013078">
    <property type="entry name" value="His_Pase_superF_clade-1"/>
</dbReference>
<name>A0A0F6RIM9_CITAM</name>
<feature type="binding site" evidence="5 7">
    <location>
        <begin position="21"/>
        <end position="22"/>
    </location>
    <ligand>
        <name>substrate</name>
    </ligand>
</feature>